<keyword evidence="7 9" id="KW-0539">Nucleus</keyword>
<keyword evidence="10" id="KW-0175">Coiled coil</keyword>
<dbReference type="GO" id="GO:0006357">
    <property type="term" value="P:regulation of transcription by RNA polymerase II"/>
    <property type="evidence" value="ECO:0007669"/>
    <property type="project" value="InterPro"/>
</dbReference>
<comment type="subcellular location">
    <subcellularLocation>
        <location evidence="1 9">Nucleus</location>
    </subcellularLocation>
</comment>
<evidence type="ECO:0000256" key="5">
    <source>
        <dbReference type="ARBA" id="ARBA00023159"/>
    </source>
</evidence>
<keyword evidence="4 9" id="KW-0805">Transcription regulation</keyword>
<evidence type="ECO:0000256" key="1">
    <source>
        <dbReference type="ARBA" id="ARBA00004123"/>
    </source>
</evidence>
<evidence type="ECO:0000313" key="13">
    <source>
        <dbReference type="Proteomes" id="UP001320420"/>
    </source>
</evidence>
<comment type="similarity">
    <text evidence="2 9">Belongs to the Mediator complex subunit 8 family.</text>
</comment>
<accession>A0AAN9UJV1</accession>
<proteinExistence type="inferred from homology"/>
<dbReference type="Gene3D" id="6.10.250.2610">
    <property type="match status" value="1"/>
</dbReference>
<evidence type="ECO:0000256" key="8">
    <source>
        <dbReference type="ARBA" id="ARBA00031261"/>
    </source>
</evidence>
<feature type="coiled-coil region" evidence="10">
    <location>
        <begin position="4"/>
        <end position="64"/>
    </location>
</feature>
<comment type="caution">
    <text evidence="12">The sequence shown here is derived from an EMBL/GenBank/DDBJ whole genome shotgun (WGS) entry which is preliminary data.</text>
</comment>
<comment type="function">
    <text evidence="9">Component of the Mediator complex, a coactivator involved in the regulated transcription of nearly all RNA polymerase II-dependent genes. Mediator functions as a bridge to convey information from gene-specific regulatory proteins to the basal RNA polymerase II transcription machinery. Mediator is recruited to promoters by direct interactions with regulatory proteins and serves as a scaffold for the assembly of a functional preinitiation complex with RNA polymerase II and the general transcription factors.</text>
</comment>
<evidence type="ECO:0000256" key="2">
    <source>
        <dbReference type="ARBA" id="ARBA00005716"/>
    </source>
</evidence>
<feature type="region of interest" description="Disordered" evidence="11">
    <location>
        <begin position="121"/>
        <end position="140"/>
    </location>
</feature>
<dbReference type="GO" id="GO:0016592">
    <property type="term" value="C:mediator complex"/>
    <property type="evidence" value="ECO:0007669"/>
    <property type="project" value="InterPro"/>
</dbReference>
<keyword evidence="6 9" id="KW-0804">Transcription</keyword>
<protein>
    <recommendedName>
        <fullName evidence="3 9">Mediator of RNA polymerase II transcription subunit 8</fullName>
    </recommendedName>
    <alternativeName>
        <fullName evidence="8 9">Mediator complex subunit 8</fullName>
    </alternativeName>
</protein>
<feature type="compositionally biased region" description="Acidic residues" evidence="11">
    <location>
        <begin position="217"/>
        <end position="237"/>
    </location>
</feature>
<dbReference type="EMBL" id="JAKJXP020000083">
    <property type="protein sequence ID" value="KAK7748336.1"/>
    <property type="molecule type" value="Genomic_DNA"/>
</dbReference>
<keyword evidence="5 9" id="KW-0010">Activator</keyword>
<dbReference type="PANTHER" id="PTHR13074">
    <property type="entry name" value="MEDIATOR OF RNA POLYMERASE II TRANSCRIPTION SUBUNIT 8"/>
    <property type="match status" value="1"/>
</dbReference>
<name>A0AAN9UJV1_9PEZI</name>
<dbReference type="Pfam" id="PF10232">
    <property type="entry name" value="Med8"/>
    <property type="match status" value="1"/>
</dbReference>
<reference evidence="12 13" key="1">
    <citation type="submission" date="2024-02" db="EMBL/GenBank/DDBJ databases">
        <title>De novo assembly and annotation of 12 fungi associated with fruit tree decline syndrome in Ontario, Canada.</title>
        <authorList>
            <person name="Sulman M."/>
            <person name="Ellouze W."/>
            <person name="Ilyukhin E."/>
        </authorList>
    </citation>
    <scope>NUCLEOTIDE SEQUENCE [LARGE SCALE GENOMIC DNA]</scope>
    <source>
        <strain evidence="12 13">M11/M66-122</strain>
    </source>
</reference>
<gene>
    <name evidence="9 12" type="primary">MED8</name>
    <name evidence="12" type="ORF">SLS62_008704</name>
</gene>
<dbReference type="PANTHER" id="PTHR13074:SF9">
    <property type="entry name" value="MEDIATOR OF RNA POLYMERASE II TRANSCRIPTION SUBUNIT 8"/>
    <property type="match status" value="1"/>
</dbReference>
<dbReference type="InterPro" id="IPR019364">
    <property type="entry name" value="Mediatior_Med8_fun/met"/>
</dbReference>
<evidence type="ECO:0000256" key="7">
    <source>
        <dbReference type="ARBA" id="ARBA00023242"/>
    </source>
</evidence>
<feature type="compositionally biased region" description="Low complexity" evidence="11">
    <location>
        <begin position="121"/>
        <end position="131"/>
    </location>
</feature>
<dbReference type="AlphaFoldDB" id="A0AAN9UJV1"/>
<dbReference type="GO" id="GO:0003712">
    <property type="term" value="F:transcription coregulator activity"/>
    <property type="evidence" value="ECO:0007669"/>
    <property type="project" value="InterPro"/>
</dbReference>
<dbReference type="GO" id="GO:0070847">
    <property type="term" value="C:core mediator complex"/>
    <property type="evidence" value="ECO:0007669"/>
    <property type="project" value="TreeGrafter"/>
</dbReference>
<dbReference type="Gene3D" id="1.20.58.1710">
    <property type="match status" value="1"/>
</dbReference>
<evidence type="ECO:0000256" key="3">
    <source>
        <dbReference type="ARBA" id="ARBA00020637"/>
    </source>
</evidence>
<comment type="subunit">
    <text evidence="9">Component of the Mediator complex.</text>
</comment>
<evidence type="ECO:0000256" key="10">
    <source>
        <dbReference type="SAM" id="Coils"/>
    </source>
</evidence>
<feature type="region of interest" description="Disordered" evidence="11">
    <location>
        <begin position="211"/>
        <end position="257"/>
    </location>
</feature>
<sequence length="277" mass="30254">MASLNLTQEELKAVEQSRQRLSQLSHSIGSLRHDVLTSNPLPDLDSLQASADILQHNLRSLLEILAVHNDLFQRIAVHPSTNFPGRTQENILLQLLRKKPEPDVEAAMDEGREALARLASTTTTTTTAGTTSGQGGLRNGGTTKNHPAAAAELTAEQQRQQTAELESTWNAARDFCLDRIRQYAQDEDDDPYTEEEREIIGIANVRTGLRKPQYDPFADDDDDEDGEGGDGGDDDVMIVDRPPPPPAPGVATAPPEVEGTSLENLLRFSARGEFVPT</sequence>
<dbReference type="Proteomes" id="UP001320420">
    <property type="component" value="Unassembled WGS sequence"/>
</dbReference>
<keyword evidence="13" id="KW-1185">Reference proteome</keyword>
<dbReference type="GO" id="GO:0000978">
    <property type="term" value="F:RNA polymerase II cis-regulatory region sequence-specific DNA binding"/>
    <property type="evidence" value="ECO:0007669"/>
    <property type="project" value="TreeGrafter"/>
</dbReference>
<evidence type="ECO:0000256" key="4">
    <source>
        <dbReference type="ARBA" id="ARBA00023015"/>
    </source>
</evidence>
<organism evidence="12 13">
    <name type="scientific">Diatrype stigma</name>
    <dbReference type="NCBI Taxonomy" id="117547"/>
    <lineage>
        <taxon>Eukaryota</taxon>
        <taxon>Fungi</taxon>
        <taxon>Dikarya</taxon>
        <taxon>Ascomycota</taxon>
        <taxon>Pezizomycotina</taxon>
        <taxon>Sordariomycetes</taxon>
        <taxon>Xylariomycetidae</taxon>
        <taxon>Xylariales</taxon>
        <taxon>Diatrypaceae</taxon>
        <taxon>Diatrype</taxon>
    </lineage>
</organism>
<evidence type="ECO:0000313" key="12">
    <source>
        <dbReference type="EMBL" id="KAK7748336.1"/>
    </source>
</evidence>
<evidence type="ECO:0000256" key="9">
    <source>
        <dbReference type="RuleBase" id="RU364144"/>
    </source>
</evidence>
<evidence type="ECO:0000256" key="6">
    <source>
        <dbReference type="ARBA" id="ARBA00023163"/>
    </source>
</evidence>
<evidence type="ECO:0000256" key="11">
    <source>
        <dbReference type="SAM" id="MobiDB-lite"/>
    </source>
</evidence>